<dbReference type="InterPro" id="IPR024419">
    <property type="entry name" value="YvrJ"/>
</dbReference>
<keyword evidence="2" id="KW-1185">Reference proteome</keyword>
<protein>
    <submittedName>
        <fullName evidence="1">YvrJ family protein</fullName>
    </submittedName>
</protein>
<proteinExistence type="predicted"/>
<sequence>MEDLLPFISDVGFPIIVTLYLLHRVEAKLDVLNETIIELPNRLKEGFLDKI</sequence>
<dbReference type="Proteomes" id="UP000595254">
    <property type="component" value="Chromosome"/>
</dbReference>
<dbReference type="EMBL" id="CP068053">
    <property type="protein sequence ID" value="QQT01761.1"/>
    <property type="molecule type" value="Genomic_DNA"/>
</dbReference>
<dbReference type="RefSeq" id="WP_040372856.1">
    <property type="nucleotide sequence ID" value="NZ_CP068053.1"/>
</dbReference>
<name>A0A974NPL6_PERPY</name>
<gene>
    <name evidence="1" type="ORF">I6J18_07875</name>
</gene>
<dbReference type="AlphaFoldDB" id="A0A974NPL6"/>
<accession>A0A974NPL6</accession>
<evidence type="ECO:0000313" key="2">
    <source>
        <dbReference type="Proteomes" id="UP000595254"/>
    </source>
</evidence>
<dbReference type="KEGG" id="ppsr:I6J18_07875"/>
<organism evidence="1 2">
    <name type="scientific">Peribacillus psychrosaccharolyticus</name>
    <name type="common">Bacillus psychrosaccharolyticus</name>
    <dbReference type="NCBI Taxonomy" id="1407"/>
    <lineage>
        <taxon>Bacteria</taxon>
        <taxon>Bacillati</taxon>
        <taxon>Bacillota</taxon>
        <taxon>Bacilli</taxon>
        <taxon>Bacillales</taxon>
        <taxon>Bacillaceae</taxon>
        <taxon>Peribacillus</taxon>
    </lineage>
</organism>
<dbReference type="Pfam" id="PF12841">
    <property type="entry name" value="YvrJ"/>
    <property type="match status" value="1"/>
</dbReference>
<evidence type="ECO:0000313" key="1">
    <source>
        <dbReference type="EMBL" id="QQT01761.1"/>
    </source>
</evidence>
<reference evidence="1 2" key="1">
    <citation type="submission" date="2021-01" db="EMBL/GenBank/DDBJ databases">
        <title>FDA dAtabase for Regulatory Grade micrObial Sequences (FDA-ARGOS): Supporting development and validation of Infectious Disease Dx tests.</title>
        <authorList>
            <person name="Nelson B."/>
            <person name="Plummer A."/>
            <person name="Tallon L."/>
            <person name="Sadzewicz L."/>
            <person name="Zhao X."/>
            <person name="Boylan J."/>
            <person name="Ott S."/>
            <person name="Bowen H."/>
            <person name="Vavikolanu K."/>
            <person name="Mehta A."/>
            <person name="Aluvathingal J."/>
            <person name="Nadendla S."/>
            <person name="Myers T."/>
            <person name="Yan Y."/>
            <person name="Sichtig H."/>
        </authorList>
    </citation>
    <scope>NUCLEOTIDE SEQUENCE [LARGE SCALE GENOMIC DNA]</scope>
    <source>
        <strain evidence="1 2">FDAARGOS_1161</strain>
    </source>
</reference>